<accession>A0ABR9QV02</accession>
<keyword evidence="2" id="KW-1185">Reference proteome</keyword>
<sequence>MESIARATMFELGFAAPELQVPFCDPMDPRKVHRVDFLWVLPDGTLVIGELDGGEKYVSPTMNGGTPLVAIRGERRRESRLTLERPRIVRFSPEEVLDVGYFDRLLETFGVPRDHAPLINVPEEQPFSETVPVEAYGLL</sequence>
<reference evidence="1 2" key="1">
    <citation type="submission" date="2020-10" db="EMBL/GenBank/DDBJ databases">
        <title>ChiBAC.</title>
        <authorList>
            <person name="Zenner C."/>
            <person name="Hitch T.C.A."/>
            <person name="Clavel T."/>
        </authorList>
    </citation>
    <scope>NUCLEOTIDE SEQUENCE [LARGE SCALE GENOMIC DNA]</scope>
    <source>
        <strain evidence="1 2">DSM 107455</strain>
    </source>
</reference>
<evidence type="ECO:0000313" key="1">
    <source>
        <dbReference type="EMBL" id="MBE5024602.1"/>
    </source>
</evidence>
<organism evidence="1 2">
    <name type="scientific">Thermophilibacter gallinarum</name>
    <dbReference type="NCBI Taxonomy" id="2779357"/>
    <lineage>
        <taxon>Bacteria</taxon>
        <taxon>Bacillati</taxon>
        <taxon>Actinomycetota</taxon>
        <taxon>Coriobacteriia</taxon>
        <taxon>Coriobacteriales</taxon>
        <taxon>Atopobiaceae</taxon>
        <taxon>Thermophilibacter</taxon>
    </lineage>
</organism>
<proteinExistence type="predicted"/>
<dbReference type="EMBL" id="JADCJZ010000003">
    <property type="protein sequence ID" value="MBE5024602.1"/>
    <property type="molecule type" value="Genomic_DNA"/>
</dbReference>
<protein>
    <recommendedName>
        <fullName evidence="3">NERD domain-containing protein</fullName>
    </recommendedName>
</protein>
<comment type="caution">
    <text evidence="1">The sequence shown here is derived from an EMBL/GenBank/DDBJ whole genome shotgun (WGS) entry which is preliminary data.</text>
</comment>
<dbReference type="Proteomes" id="UP001194273">
    <property type="component" value="Unassembled WGS sequence"/>
</dbReference>
<name>A0ABR9QV02_9ACTN</name>
<dbReference type="RefSeq" id="WP_193530211.1">
    <property type="nucleotide sequence ID" value="NZ_JADCJZ010000003.1"/>
</dbReference>
<gene>
    <name evidence="1" type="ORF">INF26_07030</name>
</gene>
<evidence type="ECO:0000313" key="2">
    <source>
        <dbReference type="Proteomes" id="UP001194273"/>
    </source>
</evidence>
<evidence type="ECO:0008006" key="3">
    <source>
        <dbReference type="Google" id="ProtNLM"/>
    </source>
</evidence>